<accession>A0ABY9RIB6</accession>
<dbReference type="RefSeq" id="WP_309482452.1">
    <property type="nucleotide sequence ID" value="NZ_CP133720.1"/>
</dbReference>
<evidence type="ECO:0008006" key="5">
    <source>
        <dbReference type="Google" id="ProtNLM"/>
    </source>
</evidence>
<keyword evidence="2" id="KW-0812">Transmembrane</keyword>
<protein>
    <recommendedName>
        <fullName evidence="5">DUF4129 domain-containing protein</fullName>
    </recommendedName>
</protein>
<dbReference type="Proteomes" id="UP001181355">
    <property type="component" value="Chromosome"/>
</dbReference>
<feature type="transmembrane region" description="Helical" evidence="2">
    <location>
        <begin position="389"/>
        <end position="411"/>
    </location>
</feature>
<evidence type="ECO:0000256" key="2">
    <source>
        <dbReference type="SAM" id="Phobius"/>
    </source>
</evidence>
<keyword evidence="2" id="KW-0472">Membrane</keyword>
<feature type="transmembrane region" description="Helical" evidence="2">
    <location>
        <begin position="33"/>
        <end position="55"/>
    </location>
</feature>
<feature type="transmembrane region" description="Helical" evidence="2">
    <location>
        <begin position="210"/>
        <end position="233"/>
    </location>
</feature>
<gene>
    <name evidence="3" type="ORF">RF679_01445</name>
</gene>
<organism evidence="3 4">
    <name type="scientific">Undibacterium cyanobacteriorum</name>
    <dbReference type="NCBI Taxonomy" id="3073561"/>
    <lineage>
        <taxon>Bacteria</taxon>
        <taxon>Pseudomonadati</taxon>
        <taxon>Pseudomonadota</taxon>
        <taxon>Betaproteobacteria</taxon>
        <taxon>Burkholderiales</taxon>
        <taxon>Oxalobacteraceae</taxon>
        <taxon>Undibacterium</taxon>
    </lineage>
</organism>
<keyword evidence="2" id="KW-1133">Transmembrane helix</keyword>
<dbReference type="EMBL" id="CP133720">
    <property type="protein sequence ID" value="WMW80961.1"/>
    <property type="molecule type" value="Genomic_DNA"/>
</dbReference>
<evidence type="ECO:0000256" key="1">
    <source>
        <dbReference type="SAM" id="MobiDB-lite"/>
    </source>
</evidence>
<proteinExistence type="predicted"/>
<keyword evidence="4" id="KW-1185">Reference proteome</keyword>
<evidence type="ECO:0000313" key="3">
    <source>
        <dbReference type="EMBL" id="WMW80961.1"/>
    </source>
</evidence>
<feature type="region of interest" description="Disordered" evidence="1">
    <location>
        <begin position="304"/>
        <end position="338"/>
    </location>
</feature>
<reference evidence="3" key="1">
    <citation type="submission" date="2023-09" db="EMBL/GenBank/DDBJ databases">
        <title>Undibacterium sp. 20NA77.5 isolated from freshwater.</title>
        <authorList>
            <person name="Le V."/>
            <person name="Ko S.-R."/>
            <person name="Ahn C.-Y."/>
            <person name="Oh H.-M."/>
        </authorList>
    </citation>
    <scope>NUCLEOTIDE SEQUENCE</scope>
    <source>
        <strain evidence="3">20NA77.5</strain>
    </source>
</reference>
<name>A0ABY9RIB6_9BURK</name>
<sequence length="549" mass="62123">MRLDQLQLDLRPRTNAQALDLGFALLRANAGRVYAVWLSLWIPAMLVSALIANWLFDRFEYQVTYAFLVAWWIRPWLERAPLYILSRQVFGEQVGFWETLRAWPKQLGGGFFRLFVLRPFAAGRGLYQAIWLLEGARGKTARYRIRIIGRHTISSATWFGVACAHFEVIIQLGLYGLVGLFVSDKELMNPIALMMNSDPKSLELMRICGLLSYTIAVSILGPIYTACCFTLYLNRRATLEAWDLEIALRQIAALHDKADPNTTAPKSHSIGSVLALACIGITMSLSLSLPTEVRAEQADSASASASAAATTEPEFQIPSCKDGKLENSSKPTRAPTEDTEIAKTRQTIDDIYASEDFNLFRCEQRWLPKFDKKEKPTFEEKEWGERMKMIALVLKYLVIGAGLAFLGWLLFRYSGKIFLFESEKRLQLATEIAGLDIRPESLPEDVAQSALDMWQLGQKRAAIGLLYRASIAHLVQHHELHITKGATEQDCLRLSSELLDQNAMFKAKLSCFEDCTDTWLRAAYAHQYPPSIHNLCEQWRQHFASEVQA</sequence>
<evidence type="ECO:0000313" key="4">
    <source>
        <dbReference type="Proteomes" id="UP001181355"/>
    </source>
</evidence>